<dbReference type="Proteomes" id="UP000285712">
    <property type="component" value="Unassembled WGS sequence"/>
</dbReference>
<dbReference type="Proteomes" id="UP000275652">
    <property type="component" value="Unassembled WGS sequence"/>
</dbReference>
<dbReference type="EMBL" id="QUTF01026921">
    <property type="protein sequence ID" value="RHY81116.1"/>
    <property type="molecule type" value="Genomic_DNA"/>
</dbReference>
<evidence type="ECO:0000313" key="9">
    <source>
        <dbReference type="EMBL" id="RHY81116.1"/>
    </source>
</evidence>
<evidence type="ECO:0000259" key="1">
    <source>
        <dbReference type="Pfam" id="PF13577"/>
    </source>
</evidence>
<organism evidence="2">
    <name type="scientific">Aphanomyces astaci</name>
    <name type="common">Crayfish plague agent</name>
    <dbReference type="NCBI Taxonomy" id="112090"/>
    <lineage>
        <taxon>Eukaryota</taxon>
        <taxon>Sar</taxon>
        <taxon>Stramenopiles</taxon>
        <taxon>Oomycota</taxon>
        <taxon>Saprolegniomycetes</taxon>
        <taxon>Saprolegniales</taxon>
        <taxon>Verrucalvaceae</taxon>
        <taxon>Aphanomyces</taxon>
    </lineage>
</organism>
<dbReference type="Proteomes" id="UP000469452">
    <property type="component" value="Unassembled WGS sequence"/>
</dbReference>
<dbReference type="Proteomes" id="UP000283543">
    <property type="component" value="Unassembled WGS sequence"/>
</dbReference>
<dbReference type="EMBL" id="KI913140">
    <property type="protein sequence ID" value="ETV75514.1"/>
    <property type="molecule type" value="Genomic_DNA"/>
</dbReference>
<reference evidence="14 22" key="3">
    <citation type="submission" date="2018-07" db="EMBL/GenBank/DDBJ databases">
        <title>Annotation of Aphanomyces astaci genome assembly.</title>
        <authorList>
            <person name="Studholme D.J."/>
        </authorList>
    </citation>
    <scope>NUCLEOTIDE SEQUENCE [LARGE SCALE GENOMIC DNA]</scope>
    <source>
        <strain evidence="14">Pc</strain>
    </source>
</reference>
<sequence>MAAPLHNHNLAAVVNLVNEYAYLFGTNNGSPTQLLNLFTEDASLNDDFVGQSRGHNEIRRSLEELFGLEFLAEASHIPQGHFVSFVSEKEATATSYTVMFWKSNPVLIVKWTDVVVLVDGTWRFQSRTSEAIQKNLEHLGEMQLKGKKQYPQHTE</sequence>
<dbReference type="OrthoDB" id="71992at2759"/>
<dbReference type="Pfam" id="PF13577">
    <property type="entry name" value="SnoaL_4"/>
    <property type="match status" value="1"/>
</dbReference>
<protein>
    <recommendedName>
        <fullName evidence="1">SnoaL-like domain-containing protein</fullName>
    </recommendedName>
</protein>
<reference evidence="15 16" key="4">
    <citation type="submission" date="2018-08" db="EMBL/GenBank/DDBJ databases">
        <title>Aphanomyces genome sequencing and annotation.</title>
        <authorList>
            <person name="Minardi D."/>
            <person name="Oidtmann B."/>
            <person name="Van Der Giezen M."/>
            <person name="Studholme D.J."/>
        </authorList>
    </citation>
    <scope>NUCLEOTIDE SEQUENCE [LARGE SCALE GENOMIC DNA]</scope>
    <source>
        <strain evidence="12 17">197901</strain>
        <strain evidence="7 19">D2</strain>
        <strain evidence="11">Da</strain>
        <strain evidence="9 24">FDL457</strain>
        <strain evidence="4 15">Kv</strain>
        <strain evidence="6 16">SA</strain>
        <strain evidence="8 21">Si</strain>
        <strain evidence="10 23">Sv</strain>
        <strain evidence="5 18">Yx</strain>
    </source>
</reference>
<dbReference type="AlphaFoldDB" id="W4G8X8"/>
<dbReference type="InterPro" id="IPR032710">
    <property type="entry name" value="NTF2-like_dom_sf"/>
</dbReference>
<reference evidence="2" key="1">
    <citation type="submission" date="2013-12" db="EMBL/GenBank/DDBJ databases">
        <title>The Genome Sequence of Aphanomyces astaci APO3.</title>
        <authorList>
            <consortium name="The Broad Institute Genomics Platform"/>
            <person name="Russ C."/>
            <person name="Tyler B."/>
            <person name="van West P."/>
            <person name="Dieguez-Uribeondo J."/>
            <person name="Young S.K."/>
            <person name="Zeng Q."/>
            <person name="Gargeya S."/>
            <person name="Fitzgerald M."/>
            <person name="Abouelleil A."/>
            <person name="Alvarado L."/>
            <person name="Chapman S.B."/>
            <person name="Gainer-Dewar J."/>
            <person name="Goldberg J."/>
            <person name="Griggs A."/>
            <person name="Gujja S."/>
            <person name="Hansen M."/>
            <person name="Howarth C."/>
            <person name="Imamovic A."/>
            <person name="Ireland A."/>
            <person name="Larimer J."/>
            <person name="McCowan C."/>
            <person name="Murphy C."/>
            <person name="Pearson M."/>
            <person name="Poon T.W."/>
            <person name="Priest M."/>
            <person name="Roberts A."/>
            <person name="Saif S."/>
            <person name="Shea T."/>
            <person name="Sykes S."/>
            <person name="Wortman J."/>
            <person name="Nusbaum C."/>
            <person name="Birren B."/>
        </authorList>
    </citation>
    <scope>NUCLEOTIDE SEQUENCE [LARGE SCALE GENOMIC DNA]</scope>
    <source>
        <strain evidence="2">APO3</strain>
    </source>
</reference>
<evidence type="ECO:0000313" key="12">
    <source>
        <dbReference type="EMBL" id="RHZ19532.1"/>
    </source>
</evidence>
<dbReference type="EMBL" id="QUTE01009318">
    <property type="protein sequence ID" value="RHZ19532.1"/>
    <property type="molecule type" value="Genomic_DNA"/>
</dbReference>
<dbReference type="Proteomes" id="UP000266643">
    <property type="component" value="Unassembled WGS sequence"/>
</dbReference>
<evidence type="ECO:0000313" key="6">
    <source>
        <dbReference type="EMBL" id="RHY35855.1"/>
    </source>
</evidence>
<evidence type="ECO:0000313" key="7">
    <source>
        <dbReference type="EMBL" id="RHY40594.1"/>
    </source>
</evidence>
<evidence type="ECO:0000313" key="19">
    <source>
        <dbReference type="Proteomes" id="UP000266643"/>
    </source>
</evidence>
<dbReference type="InterPro" id="IPR037401">
    <property type="entry name" value="SnoaL-like"/>
</dbReference>
<evidence type="ECO:0000313" key="21">
    <source>
        <dbReference type="Proteomes" id="UP000283543"/>
    </source>
</evidence>
<evidence type="ECO:0000313" key="20">
    <source>
        <dbReference type="Proteomes" id="UP000275652"/>
    </source>
</evidence>
<dbReference type="RefSeq" id="XP_009835148.1">
    <property type="nucleotide sequence ID" value="XM_009836846.1"/>
</dbReference>
<evidence type="ECO:0000313" key="13">
    <source>
        <dbReference type="EMBL" id="RLO07277.1"/>
    </source>
</evidence>
<dbReference type="EMBL" id="QUTG01005897">
    <property type="protein sequence ID" value="RHY84827.1"/>
    <property type="molecule type" value="Genomic_DNA"/>
</dbReference>
<dbReference type="EMBL" id="QUTB01005482">
    <property type="protein sequence ID" value="RHY55142.1"/>
    <property type="molecule type" value="Genomic_DNA"/>
</dbReference>
<reference evidence="3 25" key="5">
    <citation type="submission" date="2019-06" db="EMBL/GenBank/DDBJ databases">
        <title>Genomics analysis of Aphanomyces spp. identifies a new class of oomycete effector associated with host adaptation.</title>
        <authorList>
            <person name="Gaulin E."/>
        </authorList>
    </citation>
    <scope>NUCLEOTIDE SEQUENCE [LARGE SCALE GENOMIC DNA]</scope>
    <source>
        <strain evidence="3 25">E</strain>
    </source>
</reference>
<evidence type="ECO:0000313" key="23">
    <source>
        <dbReference type="Proteomes" id="UP000285712"/>
    </source>
</evidence>
<name>W4G8X8_APHAT</name>
<evidence type="ECO:0000313" key="5">
    <source>
        <dbReference type="EMBL" id="RHY23652.1"/>
    </source>
</evidence>
<evidence type="ECO:0000313" key="4">
    <source>
        <dbReference type="EMBL" id="RHY11574.1"/>
    </source>
</evidence>
<dbReference type="Proteomes" id="UP000285430">
    <property type="component" value="Unassembled WGS sequence"/>
</dbReference>
<feature type="domain" description="SnoaL-like" evidence="1">
    <location>
        <begin position="11"/>
        <end position="128"/>
    </location>
</feature>
<dbReference type="Proteomes" id="UP000265427">
    <property type="component" value="Unassembled WGS sequence"/>
</dbReference>
<evidence type="ECO:0000313" key="18">
    <source>
        <dbReference type="Proteomes" id="UP000266239"/>
    </source>
</evidence>
<dbReference type="EMBL" id="QUTI01023706">
    <property type="protein sequence ID" value="RLO07277.1"/>
    <property type="molecule type" value="Genomic_DNA"/>
</dbReference>
<dbReference type="Proteomes" id="UP000265716">
    <property type="component" value="Unassembled WGS sequence"/>
</dbReference>
<keyword evidence="22" id="KW-1185">Reference proteome</keyword>
<evidence type="ECO:0000313" key="2">
    <source>
        <dbReference type="EMBL" id="ETV75514.1"/>
    </source>
</evidence>
<dbReference type="Proteomes" id="UP000266239">
    <property type="component" value="Unassembled WGS sequence"/>
</dbReference>
<evidence type="ECO:0000313" key="24">
    <source>
        <dbReference type="Proteomes" id="UP000286510"/>
    </source>
</evidence>
<dbReference type="EMBL" id="QUSZ01005017">
    <property type="protein sequence ID" value="RHY11574.1"/>
    <property type="molecule type" value="Genomic_DNA"/>
</dbReference>
<dbReference type="EMBL" id="QUTD01010905">
    <property type="protein sequence ID" value="RHY40594.1"/>
    <property type="molecule type" value="Genomic_DNA"/>
</dbReference>
<dbReference type="CDD" id="cd00531">
    <property type="entry name" value="NTF2_like"/>
    <property type="match status" value="1"/>
</dbReference>
<dbReference type="EMBL" id="VJMI01013847">
    <property type="protein sequence ID" value="KAF0746711.1"/>
    <property type="molecule type" value="Genomic_DNA"/>
</dbReference>
<accession>W4G8X8</accession>
<evidence type="ECO:0000313" key="17">
    <source>
        <dbReference type="Proteomes" id="UP000266196"/>
    </source>
</evidence>
<evidence type="ECO:0000313" key="10">
    <source>
        <dbReference type="EMBL" id="RHY84827.1"/>
    </source>
</evidence>
<dbReference type="Gene3D" id="3.10.450.50">
    <property type="match status" value="1"/>
</dbReference>
<evidence type="ECO:0000313" key="25">
    <source>
        <dbReference type="Proteomes" id="UP000469452"/>
    </source>
</evidence>
<dbReference type="EMBL" id="MZMZ02002143">
    <property type="protein sequence ID" value="RQM27149.1"/>
    <property type="molecule type" value="Genomic_DNA"/>
</dbReference>
<evidence type="ECO:0000313" key="16">
    <source>
        <dbReference type="Proteomes" id="UP000265716"/>
    </source>
</evidence>
<dbReference type="EMBL" id="QUTA01003413">
    <property type="protein sequence ID" value="RHY23652.1"/>
    <property type="molecule type" value="Genomic_DNA"/>
</dbReference>
<dbReference type="GeneID" id="20812333"/>
<dbReference type="EMBL" id="QUTH01007729">
    <property type="protein sequence ID" value="RHZ04050.1"/>
    <property type="molecule type" value="Genomic_DNA"/>
</dbReference>
<dbReference type="VEuPathDB" id="FungiDB:H257_10337"/>
<dbReference type="SUPFAM" id="SSF54427">
    <property type="entry name" value="NTF2-like"/>
    <property type="match status" value="1"/>
</dbReference>
<evidence type="ECO:0000313" key="22">
    <source>
        <dbReference type="Proteomes" id="UP000284702"/>
    </source>
</evidence>
<evidence type="ECO:0000313" key="14">
    <source>
        <dbReference type="EMBL" id="RQM27149.1"/>
    </source>
</evidence>
<evidence type="ECO:0000313" key="8">
    <source>
        <dbReference type="EMBL" id="RHY55142.1"/>
    </source>
</evidence>
<evidence type="ECO:0000313" key="3">
    <source>
        <dbReference type="EMBL" id="KAF0746711.1"/>
    </source>
</evidence>
<evidence type="ECO:0000313" key="15">
    <source>
        <dbReference type="Proteomes" id="UP000265427"/>
    </source>
</evidence>
<dbReference type="Proteomes" id="UP000284702">
    <property type="component" value="Unassembled WGS sequence"/>
</dbReference>
<proteinExistence type="predicted"/>
<gene>
    <name evidence="3" type="ORF">AaE_008015</name>
    <name evidence="14" type="ORF">B5M09_004439</name>
    <name evidence="5" type="ORF">DYB25_006315</name>
    <name evidence="9" type="ORF">DYB26_015653</name>
    <name evidence="13" type="ORF">DYB28_000008</name>
    <name evidence="7" type="ORF">DYB30_007221</name>
    <name evidence="12" type="ORF">DYB31_006944</name>
    <name evidence="8" type="ORF">DYB34_005984</name>
    <name evidence="10" type="ORF">DYB35_010488</name>
    <name evidence="4" type="ORF">DYB36_004406</name>
    <name evidence="11" type="ORF">DYB37_007623</name>
    <name evidence="6" type="ORF">DYB38_005955</name>
    <name evidence="2" type="ORF">H257_10337</name>
</gene>
<dbReference type="Proteomes" id="UP000286510">
    <property type="component" value="Unassembled WGS sequence"/>
</dbReference>
<reference evidence="13 20" key="2">
    <citation type="journal article" date="2018" name="J. Invertebr. Pathol.">
        <title>New genotyping method for the causative agent of crayfish plague (Aphanomyces astaci) based on whole genome data.</title>
        <authorList>
            <person name="Minardi D."/>
            <person name="Studholme D.J."/>
            <person name="van der Giezen M."/>
            <person name="Pretto T."/>
            <person name="Oidtmann B."/>
        </authorList>
    </citation>
    <scope>NUCLEOTIDE SEQUENCE [LARGE SCALE GENOMIC DNA]</scope>
    <source>
        <strain evidence="13 20">KB13</strain>
    </source>
</reference>
<evidence type="ECO:0000313" key="11">
    <source>
        <dbReference type="EMBL" id="RHZ04050.1"/>
    </source>
</evidence>
<dbReference type="EMBL" id="QUTC01012711">
    <property type="protein sequence ID" value="RHY35855.1"/>
    <property type="molecule type" value="Genomic_DNA"/>
</dbReference>
<dbReference type="Proteomes" id="UP000266196">
    <property type="component" value="Unassembled WGS sequence"/>
</dbReference>